<dbReference type="EMBL" id="BMPQ01000028">
    <property type="protein sequence ID" value="GGL02128.1"/>
    <property type="molecule type" value="Genomic_DNA"/>
</dbReference>
<gene>
    <name evidence="2" type="ORF">GCM10010094_73740</name>
</gene>
<name>A0A917RDD4_9ACTN</name>
<organism evidence="2 3">
    <name type="scientific">Streptomyces flaveus</name>
    <dbReference type="NCBI Taxonomy" id="66370"/>
    <lineage>
        <taxon>Bacteria</taxon>
        <taxon>Bacillati</taxon>
        <taxon>Actinomycetota</taxon>
        <taxon>Actinomycetes</taxon>
        <taxon>Kitasatosporales</taxon>
        <taxon>Streptomycetaceae</taxon>
        <taxon>Streptomyces</taxon>
        <taxon>Streptomyces aurantiacus group</taxon>
    </lineage>
</organism>
<sequence>MSFTLRGERALTDYPRPAFNGYEVRVLRPIGVRQVVGDRLMEDRRGHAGLSRRVRPERCACGETARAHRAARDAWCGAARPYGPRVARLDGAGGQVGPRPKAERPPGTYRVEVADDHVVSVTPAVVIRDRSGVGHRCPVQAPIK</sequence>
<comment type="caution">
    <text evidence="2">The sequence shown here is derived from an EMBL/GenBank/DDBJ whole genome shotgun (WGS) entry which is preliminary data.</text>
</comment>
<evidence type="ECO:0000313" key="3">
    <source>
        <dbReference type="Proteomes" id="UP000637788"/>
    </source>
</evidence>
<evidence type="ECO:0000313" key="2">
    <source>
        <dbReference type="EMBL" id="GGL02128.1"/>
    </source>
</evidence>
<protein>
    <submittedName>
        <fullName evidence="2">Uncharacterized protein</fullName>
    </submittedName>
</protein>
<reference evidence="2" key="1">
    <citation type="journal article" date="2014" name="Int. J. Syst. Evol. Microbiol.">
        <title>Complete genome sequence of Corynebacterium casei LMG S-19264T (=DSM 44701T), isolated from a smear-ripened cheese.</title>
        <authorList>
            <consortium name="US DOE Joint Genome Institute (JGI-PGF)"/>
            <person name="Walter F."/>
            <person name="Albersmeier A."/>
            <person name="Kalinowski J."/>
            <person name="Ruckert C."/>
        </authorList>
    </citation>
    <scope>NUCLEOTIDE SEQUENCE</scope>
    <source>
        <strain evidence="2">JCM 3035</strain>
    </source>
</reference>
<dbReference type="AlphaFoldDB" id="A0A917RDD4"/>
<reference evidence="2" key="2">
    <citation type="submission" date="2020-09" db="EMBL/GenBank/DDBJ databases">
        <authorList>
            <person name="Sun Q."/>
            <person name="Ohkuma M."/>
        </authorList>
    </citation>
    <scope>NUCLEOTIDE SEQUENCE</scope>
    <source>
        <strain evidence="2">JCM 3035</strain>
    </source>
</reference>
<keyword evidence="3" id="KW-1185">Reference proteome</keyword>
<dbReference type="Proteomes" id="UP000637788">
    <property type="component" value="Unassembled WGS sequence"/>
</dbReference>
<proteinExistence type="predicted"/>
<feature type="region of interest" description="Disordered" evidence="1">
    <location>
        <begin position="87"/>
        <end position="108"/>
    </location>
</feature>
<accession>A0A917RDD4</accession>
<evidence type="ECO:0000256" key="1">
    <source>
        <dbReference type="SAM" id="MobiDB-lite"/>
    </source>
</evidence>